<name>A0A397JEU1_9GLOM</name>
<dbReference type="Proteomes" id="UP000266861">
    <property type="component" value="Unassembled WGS sequence"/>
</dbReference>
<gene>
    <name evidence="1" type="ORF">Glove_50g118</name>
</gene>
<accession>A0A397JEU1</accession>
<sequence length="95" mass="10724">MGISQNHTIQTLENGRFWKDISYHLSSPKKPVKSIILPARSPNMLQKFQPGLINICYGQAKIVVVAKVKGRDLLTTSTSTSSSNKRVKNSWVEYY</sequence>
<dbReference type="EMBL" id="PQFF01000047">
    <property type="protein sequence ID" value="RHZ86541.1"/>
    <property type="molecule type" value="Genomic_DNA"/>
</dbReference>
<keyword evidence="2" id="KW-1185">Reference proteome</keyword>
<comment type="caution">
    <text evidence="1">The sequence shown here is derived from an EMBL/GenBank/DDBJ whole genome shotgun (WGS) entry which is preliminary data.</text>
</comment>
<evidence type="ECO:0000313" key="2">
    <source>
        <dbReference type="Proteomes" id="UP000266861"/>
    </source>
</evidence>
<dbReference type="AlphaFoldDB" id="A0A397JEU1"/>
<reference evidence="1 2" key="1">
    <citation type="submission" date="2018-08" db="EMBL/GenBank/DDBJ databases">
        <title>Genome and evolution of the arbuscular mycorrhizal fungus Diversispora epigaea (formerly Glomus versiforme) and its bacterial endosymbionts.</title>
        <authorList>
            <person name="Sun X."/>
            <person name="Fei Z."/>
            <person name="Harrison M."/>
        </authorList>
    </citation>
    <scope>NUCLEOTIDE SEQUENCE [LARGE SCALE GENOMIC DNA]</scope>
    <source>
        <strain evidence="1 2">IT104</strain>
    </source>
</reference>
<evidence type="ECO:0000313" key="1">
    <source>
        <dbReference type="EMBL" id="RHZ86541.1"/>
    </source>
</evidence>
<organism evidence="1 2">
    <name type="scientific">Diversispora epigaea</name>
    <dbReference type="NCBI Taxonomy" id="1348612"/>
    <lineage>
        <taxon>Eukaryota</taxon>
        <taxon>Fungi</taxon>
        <taxon>Fungi incertae sedis</taxon>
        <taxon>Mucoromycota</taxon>
        <taxon>Glomeromycotina</taxon>
        <taxon>Glomeromycetes</taxon>
        <taxon>Diversisporales</taxon>
        <taxon>Diversisporaceae</taxon>
        <taxon>Diversispora</taxon>
    </lineage>
</organism>
<protein>
    <submittedName>
        <fullName evidence="1">Uncharacterized protein</fullName>
    </submittedName>
</protein>
<proteinExistence type="predicted"/>